<reference evidence="5" key="1">
    <citation type="journal article" date="2015" name="Genome Biol. Evol.">
        <title>Nucleomorph Genome Sequences of Two Chlorarachniophytes, Amorphochlora amoebiformis and Lotharella vacuolata.</title>
        <authorList>
            <person name="Suzuki S."/>
            <person name="Shirato S."/>
            <person name="Hirakawa Y."/>
            <person name="Ishida K."/>
        </authorList>
    </citation>
    <scope>NUCLEOTIDE SEQUENCE</scope>
    <source>
        <strain evidence="5">CCMP240</strain>
    </source>
</reference>
<gene>
    <name evidence="5" type="primary">tcpD</name>
</gene>
<dbReference type="Pfam" id="PF00118">
    <property type="entry name" value="Cpn60_TCP1"/>
    <property type="match status" value="1"/>
</dbReference>
<sequence length="509" mass="59611">MDLKKNKTTIINKEILSIAFVVLSNILKTSLGPNGKKKLIYFHNTKLYITKDSKILLNKMRFNKILYLYLDIFKNNYSPIKDGTISIIIISSFIIKNIQISHNDKILFRQNILAIKLNCKKTLNLIKIISFYNYKNFNSKYLFWWLFCTAKTTLRTKIINNDIFVLTKICLIAAMRTKTKSNMNSIKMVLKPEGTIHETFIDDCIFIQTKYGISDDVYIENARLSSYSMLACNIENVTTTKIYFNNYNLEKFILTEKEILKKKCKNILNNGINFLFTNLLIKNILFEFFTKSFLMFIDNCNQMDVSCLRNFSLIYNNNLFAQSFTQITGSVKLIESITISNYKYIIFEKIFPSSECTIIIRGSTITYIKEISLLIFRVIGNLIYVINDCRFLFSGCSTDFKILNYLINHIKYFQNSDKNKLAIFPLGIEHFLKTLFENSYLNYNSLSIKLLYMNMNYANKTVYDLFYKNFLSCDKIGLCEPSKLKEQIFINSTELVEVISRINFIIFNK</sequence>
<name>A0A0H5BHE9_9EUKA</name>
<evidence type="ECO:0000256" key="2">
    <source>
        <dbReference type="ARBA" id="ARBA00022741"/>
    </source>
</evidence>
<dbReference type="GO" id="GO:0051082">
    <property type="term" value="F:unfolded protein binding"/>
    <property type="evidence" value="ECO:0007669"/>
    <property type="project" value="InterPro"/>
</dbReference>
<evidence type="ECO:0000256" key="3">
    <source>
        <dbReference type="ARBA" id="ARBA00022840"/>
    </source>
</evidence>
<geneLocation type="nucleomorph" evidence="5"/>
<dbReference type="PANTHER" id="PTHR11353">
    <property type="entry name" value="CHAPERONIN"/>
    <property type="match status" value="1"/>
</dbReference>
<dbReference type="GO" id="GO:0140662">
    <property type="term" value="F:ATP-dependent protein folding chaperone"/>
    <property type="evidence" value="ECO:0007669"/>
    <property type="project" value="InterPro"/>
</dbReference>
<dbReference type="SUPFAM" id="SSF48592">
    <property type="entry name" value="GroEL equatorial domain-like"/>
    <property type="match status" value="1"/>
</dbReference>
<dbReference type="Gene3D" id="3.30.260.10">
    <property type="entry name" value="TCP-1-like chaperonin intermediate domain"/>
    <property type="match status" value="1"/>
</dbReference>
<accession>A0A0H5BHE9</accession>
<organism evidence="5">
    <name type="scientific">Lotharella vacuolata</name>
    <dbReference type="NCBI Taxonomy" id="74820"/>
    <lineage>
        <taxon>Eukaryota</taxon>
        <taxon>Sar</taxon>
        <taxon>Rhizaria</taxon>
        <taxon>Cercozoa</taxon>
        <taxon>Chlorarachniophyceae</taxon>
        <taxon>Lotharella</taxon>
    </lineage>
</organism>
<evidence type="ECO:0000313" key="5">
    <source>
        <dbReference type="EMBL" id="BAS01568.1"/>
    </source>
</evidence>
<keyword evidence="2" id="KW-0547">Nucleotide-binding</keyword>
<proteinExistence type="inferred from homology"/>
<dbReference type="InterPro" id="IPR002423">
    <property type="entry name" value="Cpn60/GroEL/TCP-1"/>
</dbReference>
<protein>
    <submittedName>
        <fullName evidence="5">T-complex protein delta SU</fullName>
    </submittedName>
</protein>
<evidence type="ECO:0000256" key="4">
    <source>
        <dbReference type="ARBA" id="ARBA00023186"/>
    </source>
</evidence>
<comment type="similarity">
    <text evidence="1">Belongs to the TCP-1 chaperonin family.</text>
</comment>
<dbReference type="Gene3D" id="1.10.560.10">
    <property type="entry name" value="GroEL-like equatorial domain"/>
    <property type="match status" value="1"/>
</dbReference>
<dbReference type="AlphaFoldDB" id="A0A0H5BHE9"/>
<dbReference type="GO" id="GO:0016887">
    <property type="term" value="F:ATP hydrolysis activity"/>
    <property type="evidence" value="ECO:0007669"/>
    <property type="project" value="InterPro"/>
</dbReference>
<dbReference type="InterPro" id="IPR027409">
    <property type="entry name" value="GroEL-like_apical_dom_sf"/>
</dbReference>
<dbReference type="EMBL" id="AB996600">
    <property type="protein sequence ID" value="BAS01568.1"/>
    <property type="molecule type" value="Genomic_DNA"/>
</dbReference>
<evidence type="ECO:0000256" key="1">
    <source>
        <dbReference type="ARBA" id="ARBA00008020"/>
    </source>
</evidence>
<dbReference type="SUPFAM" id="SSF54849">
    <property type="entry name" value="GroEL-intermediate domain like"/>
    <property type="match status" value="1"/>
</dbReference>
<dbReference type="Gene3D" id="3.50.7.10">
    <property type="entry name" value="GroEL"/>
    <property type="match status" value="1"/>
</dbReference>
<dbReference type="InterPro" id="IPR027410">
    <property type="entry name" value="TCP-1-like_intermed_sf"/>
</dbReference>
<dbReference type="InterPro" id="IPR027413">
    <property type="entry name" value="GROEL-like_equatorial_sf"/>
</dbReference>
<keyword evidence="5" id="KW-0542">Nucleomorph</keyword>
<keyword evidence="3" id="KW-0067">ATP-binding</keyword>
<dbReference type="SUPFAM" id="SSF52029">
    <property type="entry name" value="GroEL apical domain-like"/>
    <property type="match status" value="1"/>
</dbReference>
<keyword evidence="4" id="KW-0143">Chaperone</keyword>
<dbReference type="PROSITE" id="PS00750">
    <property type="entry name" value="TCP1_1"/>
    <property type="match status" value="1"/>
</dbReference>
<dbReference type="InterPro" id="IPR017998">
    <property type="entry name" value="Chaperone_TCP-1"/>
</dbReference>
<dbReference type="GO" id="GO:0005524">
    <property type="term" value="F:ATP binding"/>
    <property type="evidence" value="ECO:0007669"/>
    <property type="project" value="UniProtKB-KW"/>
</dbReference>
<dbReference type="InterPro" id="IPR002194">
    <property type="entry name" value="Chaperonin_TCP-1_CS"/>
</dbReference>